<accession>A0AAV3NZ53</accession>
<evidence type="ECO:0000313" key="1">
    <source>
        <dbReference type="EMBL" id="GAA0144697.1"/>
    </source>
</evidence>
<dbReference type="EMBL" id="BAABME010031184">
    <property type="protein sequence ID" value="GAA0144697.1"/>
    <property type="molecule type" value="Genomic_DNA"/>
</dbReference>
<name>A0AAV3NZ53_LITER</name>
<gene>
    <name evidence="1" type="ORF">LIER_42822</name>
</gene>
<organism evidence="1 2">
    <name type="scientific">Lithospermum erythrorhizon</name>
    <name type="common">Purple gromwell</name>
    <name type="synonym">Lithospermum officinale var. erythrorhizon</name>
    <dbReference type="NCBI Taxonomy" id="34254"/>
    <lineage>
        <taxon>Eukaryota</taxon>
        <taxon>Viridiplantae</taxon>
        <taxon>Streptophyta</taxon>
        <taxon>Embryophyta</taxon>
        <taxon>Tracheophyta</taxon>
        <taxon>Spermatophyta</taxon>
        <taxon>Magnoliopsida</taxon>
        <taxon>eudicotyledons</taxon>
        <taxon>Gunneridae</taxon>
        <taxon>Pentapetalae</taxon>
        <taxon>asterids</taxon>
        <taxon>lamiids</taxon>
        <taxon>Boraginales</taxon>
        <taxon>Boraginaceae</taxon>
        <taxon>Boraginoideae</taxon>
        <taxon>Lithospermeae</taxon>
        <taxon>Lithospermum</taxon>
    </lineage>
</organism>
<comment type="caution">
    <text evidence="1">The sequence shown here is derived from an EMBL/GenBank/DDBJ whole genome shotgun (WGS) entry which is preliminary data.</text>
</comment>
<proteinExistence type="predicted"/>
<evidence type="ECO:0000313" key="2">
    <source>
        <dbReference type="Proteomes" id="UP001454036"/>
    </source>
</evidence>
<sequence length="78" mass="8962">MVEVGLEPPIVLDDDQEAREDAREGGGGCFGRSWMIPGLRRGSCRKGYLTPRLSSPTLARWGIERWILLLRLRIRRRN</sequence>
<dbReference type="Proteomes" id="UP001454036">
    <property type="component" value="Unassembled WGS sequence"/>
</dbReference>
<protein>
    <submittedName>
        <fullName evidence="1">Uncharacterized protein</fullName>
    </submittedName>
</protein>
<dbReference type="AlphaFoldDB" id="A0AAV3NZ53"/>
<keyword evidence="2" id="KW-1185">Reference proteome</keyword>
<reference evidence="1 2" key="1">
    <citation type="submission" date="2024-01" db="EMBL/GenBank/DDBJ databases">
        <title>The complete chloroplast genome sequence of Lithospermum erythrorhizon: insights into the phylogenetic relationship among Boraginaceae species and the maternal lineages of purple gromwells.</title>
        <authorList>
            <person name="Okada T."/>
            <person name="Watanabe K."/>
        </authorList>
    </citation>
    <scope>NUCLEOTIDE SEQUENCE [LARGE SCALE GENOMIC DNA]</scope>
</reference>